<dbReference type="PANTHER" id="PTHR42706:SF1">
    <property type="entry name" value="FORMYLTETRAHYDROFOLATE DEFORMYLASE 2, MITOCHONDRIAL"/>
    <property type="match status" value="1"/>
</dbReference>
<keyword evidence="5" id="KW-1185">Reference proteome</keyword>
<dbReference type="PANTHER" id="PTHR42706">
    <property type="entry name" value="FORMYLTETRAHYDROFOLATE DEFORMYLASE"/>
    <property type="match status" value="1"/>
</dbReference>
<dbReference type="InterPro" id="IPR002376">
    <property type="entry name" value="Formyl_transf_N"/>
</dbReference>
<dbReference type="InterPro" id="IPR036477">
    <property type="entry name" value="Formyl_transf_N_sf"/>
</dbReference>
<dbReference type="Proteomes" id="UP000275267">
    <property type="component" value="Unassembled WGS sequence"/>
</dbReference>
<dbReference type="GO" id="GO:0008864">
    <property type="term" value="F:formyltetrahydrofolate deformylase activity"/>
    <property type="evidence" value="ECO:0007669"/>
    <property type="project" value="InterPro"/>
</dbReference>
<dbReference type="AlphaFoldDB" id="A0A3L6TFJ4"/>
<protein>
    <submittedName>
        <fullName evidence="4">Formyltetrahydrofolate deformylase 1, mitochondrial</fullName>
    </submittedName>
</protein>
<dbReference type="InterPro" id="IPR041729">
    <property type="entry name" value="Formyl-FH4-Hydrolase_C"/>
</dbReference>
<evidence type="ECO:0000313" key="4">
    <source>
        <dbReference type="EMBL" id="RLN39123.1"/>
    </source>
</evidence>
<dbReference type="GO" id="GO:0006730">
    <property type="term" value="P:one-carbon metabolic process"/>
    <property type="evidence" value="ECO:0007669"/>
    <property type="project" value="UniProtKB-KW"/>
</dbReference>
<dbReference type="InterPro" id="IPR045865">
    <property type="entry name" value="ACT-like_dom_sf"/>
</dbReference>
<dbReference type="EMBL" id="PQIB02000001">
    <property type="protein sequence ID" value="RLN39123.1"/>
    <property type="molecule type" value="Genomic_DNA"/>
</dbReference>
<evidence type="ECO:0000256" key="1">
    <source>
        <dbReference type="ARBA" id="ARBA00022563"/>
    </source>
</evidence>
<dbReference type="CDD" id="cd08648">
    <property type="entry name" value="FMT_core_Formyl-FH4-Hydrolase_C"/>
    <property type="match status" value="1"/>
</dbReference>
<keyword evidence="2" id="KW-0378">Hydrolase</keyword>
<organism evidence="4 5">
    <name type="scientific">Panicum miliaceum</name>
    <name type="common">Proso millet</name>
    <name type="synonym">Broomcorn millet</name>
    <dbReference type="NCBI Taxonomy" id="4540"/>
    <lineage>
        <taxon>Eukaryota</taxon>
        <taxon>Viridiplantae</taxon>
        <taxon>Streptophyta</taxon>
        <taxon>Embryophyta</taxon>
        <taxon>Tracheophyta</taxon>
        <taxon>Spermatophyta</taxon>
        <taxon>Magnoliopsida</taxon>
        <taxon>Liliopsida</taxon>
        <taxon>Poales</taxon>
        <taxon>Poaceae</taxon>
        <taxon>PACMAD clade</taxon>
        <taxon>Panicoideae</taxon>
        <taxon>Panicodae</taxon>
        <taxon>Paniceae</taxon>
        <taxon>Panicinae</taxon>
        <taxon>Panicum</taxon>
        <taxon>Panicum sect. Panicum</taxon>
    </lineage>
</organism>
<reference evidence="5" key="1">
    <citation type="journal article" date="2019" name="Nat. Commun.">
        <title>The genome of broomcorn millet.</title>
        <authorList>
            <person name="Zou C."/>
            <person name="Miki D."/>
            <person name="Li D."/>
            <person name="Tang Q."/>
            <person name="Xiao L."/>
            <person name="Rajput S."/>
            <person name="Deng P."/>
            <person name="Jia W."/>
            <person name="Huang R."/>
            <person name="Zhang M."/>
            <person name="Sun Y."/>
            <person name="Hu J."/>
            <person name="Fu X."/>
            <person name="Schnable P.S."/>
            <person name="Li F."/>
            <person name="Zhang H."/>
            <person name="Feng B."/>
            <person name="Zhu X."/>
            <person name="Liu R."/>
            <person name="Schnable J.C."/>
            <person name="Zhu J.-K."/>
            <person name="Zhang H."/>
        </authorList>
    </citation>
    <scope>NUCLEOTIDE SEQUENCE [LARGE SCALE GENOMIC DNA]</scope>
</reference>
<gene>
    <name evidence="4" type="ORF">C2845_PM01G00070</name>
</gene>
<feature type="domain" description="Formyl transferase N-terminal" evidence="3">
    <location>
        <begin position="133"/>
        <end position="310"/>
    </location>
</feature>
<dbReference type="STRING" id="4540.A0A3L6TFJ4"/>
<accession>A0A3L6TFJ4</accession>
<name>A0A3L6TFJ4_PANMI</name>
<dbReference type="NCBIfam" id="NF004684">
    <property type="entry name" value="PRK06027.1"/>
    <property type="match status" value="1"/>
</dbReference>
<dbReference type="GO" id="GO:0006189">
    <property type="term" value="P:'de novo' IMP biosynthetic process"/>
    <property type="evidence" value="ECO:0007669"/>
    <property type="project" value="InterPro"/>
</dbReference>
<dbReference type="Gene3D" id="3.40.50.170">
    <property type="entry name" value="Formyl transferase, N-terminal domain"/>
    <property type="match status" value="1"/>
</dbReference>
<dbReference type="Pfam" id="PF00551">
    <property type="entry name" value="Formyl_trans_N"/>
    <property type="match status" value="1"/>
</dbReference>
<dbReference type="InterPro" id="IPR004810">
    <property type="entry name" value="PurU"/>
</dbReference>
<dbReference type="SUPFAM" id="SSF55021">
    <property type="entry name" value="ACT-like"/>
    <property type="match status" value="1"/>
</dbReference>
<evidence type="ECO:0000256" key="2">
    <source>
        <dbReference type="ARBA" id="ARBA00022801"/>
    </source>
</evidence>
<dbReference type="PRINTS" id="PR01575">
    <property type="entry name" value="FFH4HYDRLASE"/>
</dbReference>
<dbReference type="SUPFAM" id="SSF53328">
    <property type="entry name" value="Formyltransferase"/>
    <property type="match status" value="1"/>
</dbReference>
<dbReference type="OrthoDB" id="4239773at2759"/>
<sequence>MLSSLARRPLSAAVAAGNLLGIHLFQCPVRRLFSLISIWSWPLLQPMNSYVLQDAVGIVAKLSECIASRGGNIHSVDVFVPDDGPVFYSRSEFTYNPRLWPRDELHKDFLNVAHCFSAQRSTVRVPDLDPKYKISILASKQDHCLFDLLYRWQEGRLPVDINCVISNHDRPQDNHVRRFLERHGIPYHYLPTTSGNKSEQGILELIQGTDFLVLARYMQILSESFLKAYGKDIINIHHGLLPSFKGGHPSRQAFNAGVKLIGATSHFVTPKLDAGPIIEQMVERVSHRDTLQSFVMKSENLEKQCLAEAIKSYCELRVLPYELKKTVVF</sequence>
<evidence type="ECO:0000259" key="3">
    <source>
        <dbReference type="Pfam" id="PF00551"/>
    </source>
</evidence>
<keyword evidence="1" id="KW-0554">One-carbon metabolism</keyword>
<dbReference type="Gene3D" id="3.30.70.260">
    <property type="match status" value="1"/>
</dbReference>
<dbReference type="PIRSF" id="PIRSF036480">
    <property type="entry name" value="FormyFH4_hydr"/>
    <property type="match status" value="1"/>
</dbReference>
<comment type="caution">
    <text evidence="4">The sequence shown here is derived from an EMBL/GenBank/DDBJ whole genome shotgun (WGS) entry which is preliminary data.</text>
</comment>
<proteinExistence type="predicted"/>
<evidence type="ECO:0000313" key="5">
    <source>
        <dbReference type="Proteomes" id="UP000275267"/>
    </source>
</evidence>